<evidence type="ECO:0000313" key="1">
    <source>
        <dbReference type="EMBL" id="CAG2251209.1"/>
    </source>
</evidence>
<protein>
    <submittedName>
        <fullName evidence="1">Uncharacterized protein</fullName>
    </submittedName>
</protein>
<dbReference type="EMBL" id="CAJPWZ010003079">
    <property type="protein sequence ID" value="CAG2251209.1"/>
    <property type="molecule type" value="Genomic_DNA"/>
</dbReference>
<dbReference type="Proteomes" id="UP000683360">
    <property type="component" value="Unassembled WGS sequence"/>
</dbReference>
<reference evidence="1" key="1">
    <citation type="submission" date="2021-03" db="EMBL/GenBank/DDBJ databases">
        <authorList>
            <person name="Bekaert M."/>
        </authorList>
    </citation>
    <scope>NUCLEOTIDE SEQUENCE</scope>
</reference>
<comment type="caution">
    <text evidence="1">The sequence shown here is derived from an EMBL/GenBank/DDBJ whole genome shotgun (WGS) entry which is preliminary data.</text>
</comment>
<organism evidence="1 2">
    <name type="scientific">Mytilus edulis</name>
    <name type="common">Blue mussel</name>
    <dbReference type="NCBI Taxonomy" id="6550"/>
    <lineage>
        <taxon>Eukaryota</taxon>
        <taxon>Metazoa</taxon>
        <taxon>Spiralia</taxon>
        <taxon>Lophotrochozoa</taxon>
        <taxon>Mollusca</taxon>
        <taxon>Bivalvia</taxon>
        <taxon>Autobranchia</taxon>
        <taxon>Pteriomorphia</taxon>
        <taxon>Mytilida</taxon>
        <taxon>Mytiloidea</taxon>
        <taxon>Mytilidae</taxon>
        <taxon>Mytilinae</taxon>
        <taxon>Mytilus</taxon>
    </lineage>
</organism>
<sequence length="236" mass="27674">MLEEINDLVKKRSTSRQEHILEENINVNEDSQCIVTYDQVRKTQTKHEEGENKDLKQLIHRNSYHKPFSQPELESLSNIIDHLTPNSVYFQGNMLSLELKDKHYRYWMTSHDNTETHIHDAGEDRERDSNKEGKVFKLLGEKKESRLTKRKEVKDQSTQTDDKQTSIYFDQVQKRSMHLTQTATNHCNTVNTEDENIYPGFLDQGTILAGKNVQKKIRKQRDVQEHTSTTICSEIV</sequence>
<name>A0A8S3VAS0_MYTED</name>
<proteinExistence type="predicted"/>
<evidence type="ECO:0000313" key="2">
    <source>
        <dbReference type="Proteomes" id="UP000683360"/>
    </source>
</evidence>
<dbReference type="AlphaFoldDB" id="A0A8S3VAS0"/>
<accession>A0A8S3VAS0</accession>
<keyword evidence="2" id="KW-1185">Reference proteome</keyword>
<gene>
    <name evidence="1" type="ORF">MEDL_62886</name>
</gene>